<feature type="region of interest" description="Disordered" evidence="1">
    <location>
        <begin position="231"/>
        <end position="254"/>
    </location>
</feature>
<keyword evidence="4" id="KW-1185">Reference proteome</keyword>
<protein>
    <recommendedName>
        <fullName evidence="5">ELWxxDGT repeat protein</fullName>
    </recommendedName>
</protein>
<dbReference type="RefSeq" id="WP_107571080.1">
    <property type="nucleotide sequence ID" value="NZ_PYYB01000004.1"/>
</dbReference>
<dbReference type="EMBL" id="PYYB01000004">
    <property type="protein sequence ID" value="PTL54979.1"/>
    <property type="molecule type" value="Genomic_DNA"/>
</dbReference>
<gene>
    <name evidence="3" type="ORF">C7Y72_20630</name>
</gene>
<dbReference type="InterPro" id="IPR030916">
    <property type="entry name" value="ELWxxDGT_rpt"/>
</dbReference>
<feature type="compositionally biased region" description="Pro residues" evidence="1">
    <location>
        <begin position="920"/>
        <end position="934"/>
    </location>
</feature>
<comment type="caution">
    <text evidence="3">The sequence shown here is derived from an EMBL/GenBank/DDBJ whole genome shotgun (WGS) entry which is preliminary data.</text>
</comment>
<evidence type="ECO:0000313" key="3">
    <source>
        <dbReference type="EMBL" id="PTL54979.1"/>
    </source>
</evidence>
<feature type="signal peptide" evidence="2">
    <location>
        <begin position="1"/>
        <end position="34"/>
    </location>
</feature>
<reference evidence="3 4" key="1">
    <citation type="submission" date="2018-03" db="EMBL/GenBank/DDBJ databases">
        <title>Aquarubrobacter algicola gen. nov., sp. nov., a novel actinobacterium isolated from shallow eutrophic lake during the end of cyanobacterial harmful algal blooms.</title>
        <authorList>
            <person name="Chun S.J."/>
        </authorList>
    </citation>
    <scope>NUCLEOTIDE SEQUENCE [LARGE SCALE GENOMIC DNA]</scope>
    <source>
        <strain evidence="3 4">Seoho-28</strain>
    </source>
</reference>
<accession>A0A2T4UCP2</accession>
<proteinExistence type="predicted"/>
<feature type="region of interest" description="Disordered" evidence="1">
    <location>
        <begin position="917"/>
        <end position="972"/>
    </location>
</feature>
<evidence type="ECO:0000313" key="4">
    <source>
        <dbReference type="Proteomes" id="UP000240739"/>
    </source>
</evidence>
<keyword evidence="2" id="KW-0732">Signal</keyword>
<dbReference type="Proteomes" id="UP000240739">
    <property type="component" value="Unassembled WGS sequence"/>
</dbReference>
<name>A0A2T4UCP2_9ACTN</name>
<feature type="region of interest" description="Disordered" evidence="1">
    <location>
        <begin position="865"/>
        <end position="898"/>
    </location>
</feature>
<dbReference type="NCBIfam" id="TIGR04534">
    <property type="entry name" value="ELWxxDGT_rpt"/>
    <property type="match status" value="2"/>
</dbReference>
<feature type="region of interest" description="Disordered" evidence="1">
    <location>
        <begin position="185"/>
        <end position="205"/>
    </location>
</feature>
<evidence type="ECO:0000256" key="1">
    <source>
        <dbReference type="SAM" id="MobiDB-lite"/>
    </source>
</evidence>
<sequence length="1080" mass="110301">MSSLRRGASPTRRLAVRALAPLVALGLAAPAPSAAVTLEGPPTLLKDFRLTPPGSSDPSGFAKLGTRHVFTAGIPGGDRGIWITDGSAAGTTLVKAIGTGTAAADPTSFGTVTTPSGDVVYFAANEGTGGRELWRTDGTATGTFQLKDLASGDSNPDQFTALGDGSTFVFAAEAPNEGRELWISDGTASGTTPLPVRTGPDGSGPQDLMRIGSKVYFTADDGINGRELWRTDGTAPGTERLTDINPGPGSSDPSSPVVLNGVLYLNASDAPNNNELWKVDGLATATPTVALVKEIRQGPDGGDPRFPVVLQGKLYFHAGDETTERELWTSDGTAAGTTLVKDINPDVGASNPESLVVVGDKLFFLANDGTGVRLYVSNGTSGGTTTVTSVAYNPTPDFGQGRALLAVPNGVVFAAEGPTASGGLWFSDGTAAGTRQLDPSGAPRAAVSFGDRVYFRTSTPSTGGEPWVSDGTTAGTRLVRDLNQRTPSTFRDGVDPFLTTAGDKAYFVADTGGLGPELHVTDGTGDGTRLLRDIRPGATGSDPRPLRAVGSKLFFTANDGATGTELWVTDGTTDGTRLVADQVPGAQSPSITSSVAFDGKLYFGVVVPAVPSGSQVDLRASDGTGVSIVKSVPPAAPATFGFFPISLTVMGDALYLFGSDQTDAAAFWKLPRGASEPVKIRPIQRPTDAGPVAAGSGEMVAVGSTLFFASAGDGLDGRDTELWKSDGTAAGTVRVKDIRPGVGGSSPYELVAVGSTVFFAANDGGPEGWEIFKSDGTAAGTVRVTDIPTPTAGTFPGSLTVVGDRLVFLIRTPTAGIEPWVTDGTAAGTSLLADTAPGTTDGGVTGLRVIRDRLHFGARTAAVGEELWTSDGTPASTTPTDIRPGSESSTPRGFAQAGDRVVLVATQDIPGRELFTVPARVPPAPPAPPTPPTDPGSGTGTGTGSPPAGGGGTTPGGGTTTPPRTAFAFGGPSTLRLDARNRAAVALRCTGTTVCAGTVTLTVRATQRVKGKRRTVRVTVARAAFRAAAGGTVSVRLTLNAQGRKLVRAGRTTAVTATATIGRTSVTRTLKLRRPAAKRR</sequence>
<evidence type="ECO:0000256" key="2">
    <source>
        <dbReference type="SAM" id="SignalP"/>
    </source>
</evidence>
<feature type="compositionally biased region" description="Polar residues" evidence="1">
    <location>
        <begin position="870"/>
        <end position="891"/>
    </location>
</feature>
<dbReference type="AlphaFoldDB" id="A0A2T4UCP2"/>
<feature type="chain" id="PRO_5015525715" description="ELWxxDGT repeat protein" evidence="2">
    <location>
        <begin position="35"/>
        <end position="1080"/>
    </location>
</feature>
<feature type="compositionally biased region" description="Gly residues" evidence="1">
    <location>
        <begin position="937"/>
        <end position="959"/>
    </location>
</feature>
<dbReference type="SUPFAM" id="SSF82171">
    <property type="entry name" value="DPP6 N-terminal domain-like"/>
    <property type="match status" value="1"/>
</dbReference>
<organism evidence="3 4">
    <name type="scientific">Paraconexibacter algicola</name>
    <dbReference type="NCBI Taxonomy" id="2133960"/>
    <lineage>
        <taxon>Bacteria</taxon>
        <taxon>Bacillati</taxon>
        <taxon>Actinomycetota</taxon>
        <taxon>Thermoleophilia</taxon>
        <taxon>Solirubrobacterales</taxon>
        <taxon>Paraconexibacteraceae</taxon>
        <taxon>Paraconexibacter</taxon>
    </lineage>
</organism>
<dbReference type="OrthoDB" id="5242130at2"/>
<evidence type="ECO:0008006" key="5">
    <source>
        <dbReference type="Google" id="ProtNLM"/>
    </source>
</evidence>